<dbReference type="SUPFAM" id="SSF51126">
    <property type="entry name" value="Pectin lyase-like"/>
    <property type="match status" value="1"/>
</dbReference>
<proteinExistence type="inferred from homology"/>
<dbReference type="PANTHER" id="PTHR31321:SF57">
    <property type="entry name" value="PECTINESTERASE 53-RELATED"/>
    <property type="match status" value="1"/>
</dbReference>
<keyword evidence="8" id="KW-1185">Reference proteome</keyword>
<dbReference type="GO" id="GO:0030599">
    <property type="term" value="F:pectinesterase activity"/>
    <property type="evidence" value="ECO:0007669"/>
    <property type="project" value="InterPro"/>
</dbReference>
<gene>
    <name evidence="7" type="ORF">A5893_16235</name>
</gene>
<evidence type="ECO:0000256" key="2">
    <source>
        <dbReference type="ARBA" id="ARBA00022801"/>
    </source>
</evidence>
<evidence type="ECO:0000256" key="3">
    <source>
        <dbReference type="ARBA" id="ARBA00023085"/>
    </source>
</evidence>
<feature type="chain" id="PRO_5008100309" description="Pectinesterase catalytic domain-containing protein" evidence="4">
    <location>
        <begin position="28"/>
        <end position="1453"/>
    </location>
</feature>
<dbReference type="STRING" id="1826909.A5893_16235"/>
<dbReference type="EMBL" id="LWHJ01000032">
    <property type="protein sequence ID" value="OAQ37919.1"/>
    <property type="molecule type" value="Genomic_DNA"/>
</dbReference>
<dbReference type="Pfam" id="PF18962">
    <property type="entry name" value="Por_Secre_tail"/>
    <property type="match status" value="1"/>
</dbReference>
<dbReference type="OrthoDB" id="9803616at2"/>
<name>A0A179DBM2_9SPHI</name>
<dbReference type="Gene3D" id="2.160.20.10">
    <property type="entry name" value="Single-stranded right-handed beta-helix, Pectin lyase-like"/>
    <property type="match status" value="1"/>
</dbReference>
<sequence length="1453" mass="153472">MKPIITRISLRYLLSFVLIFMMHSAFAAYDKTVAKDGSGDYLTVQAAVDAAPTGLTSPYRIFIKNGKYVENVIIPSNKPFIQFVGESVNNTIISFNNFNGKAIPGGGGTTYGTSNSATVIVNATDFSAMNITFENTTGDAPQALAINVNNDRCSFKNCRFLGGQDTLLANNNGLRQYYLNCYVDGVVDFIFGNARAVFDHCVIYPKDRKDNLANSYITAANTKSPEPYGFVFRDCEITANTGVTKYVLGRPWQNETAFDFASKSRNQTAFLNTKIGTSVNPVGWAIWDAGTDVSLINYGEYQSKNPDGTATDVSQRISWSKQFDATQAAVYSDANLFAGWNPTAVFEDGATYAAPLVVSNFAGTKGATTTPFKWNISWPISGVQYDVYRSTDNGVNFSIINTQTSATSNVNFNYTATNPPPGQSYQYYVKATKATYSDYASDIVTISSVPTITVTGSLGAFLQGLGTPSTSQSYTVSAVDLTTDIIITPPSGYEISSNGGTNWFTAANPIHLTPVSGAVASTIISVRLNASSAATYSGNITHTSTGAVTINQAVTGTVQSSALIVSTPLINWPLTTDNVDNSSVRAVGIVATVPVLNNLYASTGSTITAYSTAHGQAFGASSTTDGSWTTASGGPGGTLGRTFYEEFTVTSDATHIVRVDSIILASSFYNTSSNTKLAVSYSTDNFATINEVTGGSAGGTALLSSANGAFTTPILLANETSSTSVIYRLALNSSSGVSLAANSTLKIRLYFSCGSTGVPRYGKIKDLTFKGESSIAPVSGDFRSYQSGDWTALSTWERYDGTSWINPAPNYPVYNNSGKTTILNGHTVTVSSTLANGSGYIHLTTVKLGSQLIVNSGANLLLANDGDANTIDLLVNGDMNINGTFGTNGSCAIEVGGKLVNSNAISLNGTDVFTVESSGVYQHNANSPNAPTATWKTGSTFLITGLISSQTDIFKSTINYANIIWDNQGELSGKYYAIRGNLTSTNVLGKFTVKSTGATYITLFNADGTMTFPDGYEQTGGQVLVRENGTVNGTFNIGKDFMVSGGTFESNSAATFTINLTGAASKYSYNDATNKLINLKIGLAGSYTLQSPLNTGTLALSGTGKITLGSNNLTVSTITGGSSDAYVITNGLGKLKVNNVGATNVIFPIGTSATSYSPVTINNAGTTDNFSVSVQNTFDNALTDASKAVTKQWNITEDVVGGSNATVSLGWLTGDQGAGFNPASATSMFHYTGGNWDSNTATISGAGTTASPYLATASGYTSFSPFGVGNPTALPLDLISFKAKLVKSLSATVQLDWRTTNEINTSKFEIERSIDGVSFIKIGTISSFNTAGIHDYNFVDYNPATGTAYYRLNQIDLNGANKYSNVETVNNAGNISLSVYPNPVSTVLNVIHPKANDGASLNIVNINGQKLYTIGVNKESSKTSTDISKLSTGTYFIMFDNGNEQSVLKFIKN</sequence>
<feature type="signal peptide" evidence="4">
    <location>
        <begin position="1"/>
        <end position="27"/>
    </location>
</feature>
<accession>A0A179DBM2</accession>
<evidence type="ECO:0000256" key="4">
    <source>
        <dbReference type="SAM" id="SignalP"/>
    </source>
</evidence>
<keyword evidence="2" id="KW-0378">Hydrolase</keyword>
<dbReference type="GO" id="GO:0009279">
    <property type="term" value="C:cell outer membrane"/>
    <property type="evidence" value="ECO:0007669"/>
    <property type="project" value="TreeGrafter"/>
</dbReference>
<evidence type="ECO:0000259" key="5">
    <source>
        <dbReference type="Pfam" id="PF01095"/>
    </source>
</evidence>
<keyword evidence="4" id="KW-0732">Signal</keyword>
<comment type="similarity">
    <text evidence="1">Belongs to the pectinesterase family.</text>
</comment>
<dbReference type="InterPro" id="IPR011050">
    <property type="entry name" value="Pectin_lyase_fold/virulence"/>
</dbReference>
<dbReference type="Proteomes" id="UP000078459">
    <property type="component" value="Unassembled WGS sequence"/>
</dbReference>
<dbReference type="InterPro" id="IPR012334">
    <property type="entry name" value="Pectin_lyas_fold"/>
</dbReference>
<dbReference type="InterPro" id="IPR026444">
    <property type="entry name" value="Secre_tail"/>
</dbReference>
<keyword evidence="3" id="KW-0063">Aspartyl esterase</keyword>
<reference evidence="7 8" key="2">
    <citation type="submission" date="2016-06" db="EMBL/GenBank/DDBJ databases">
        <title>Pedobacter psychrophilus sp. nov., isolated from Antarctic fragmentary rock.</title>
        <authorList>
            <person name="Svec P."/>
        </authorList>
    </citation>
    <scope>NUCLEOTIDE SEQUENCE [LARGE SCALE GENOMIC DNA]</scope>
    <source>
        <strain evidence="7 8">CCM 8644</strain>
    </source>
</reference>
<organism evidence="7 8">
    <name type="scientific">Pedobacter psychrophilus</name>
    <dbReference type="NCBI Taxonomy" id="1826909"/>
    <lineage>
        <taxon>Bacteria</taxon>
        <taxon>Pseudomonadati</taxon>
        <taxon>Bacteroidota</taxon>
        <taxon>Sphingobacteriia</taxon>
        <taxon>Sphingobacteriales</taxon>
        <taxon>Sphingobacteriaceae</taxon>
        <taxon>Pedobacter</taxon>
    </lineage>
</organism>
<feature type="domain" description="Pectinesterase catalytic" evidence="5">
    <location>
        <begin position="31"/>
        <end position="335"/>
    </location>
</feature>
<evidence type="ECO:0000259" key="6">
    <source>
        <dbReference type="Pfam" id="PF18962"/>
    </source>
</evidence>
<dbReference type="Pfam" id="PF01095">
    <property type="entry name" value="Pectinesterase"/>
    <property type="match status" value="1"/>
</dbReference>
<dbReference type="RefSeq" id="WP_068823742.1">
    <property type="nucleotide sequence ID" value="NZ_LWHJ01000032.1"/>
</dbReference>
<evidence type="ECO:0000313" key="7">
    <source>
        <dbReference type="EMBL" id="OAQ37919.1"/>
    </source>
</evidence>
<dbReference type="NCBIfam" id="TIGR04183">
    <property type="entry name" value="Por_Secre_tail"/>
    <property type="match status" value="1"/>
</dbReference>
<evidence type="ECO:0000256" key="1">
    <source>
        <dbReference type="ARBA" id="ARBA00008891"/>
    </source>
</evidence>
<dbReference type="InterPro" id="IPR000070">
    <property type="entry name" value="Pectinesterase_cat"/>
</dbReference>
<reference evidence="7 8" key="1">
    <citation type="submission" date="2016-04" db="EMBL/GenBank/DDBJ databases">
        <authorList>
            <person name="Evans L.H."/>
            <person name="Alamgir A."/>
            <person name="Owens N."/>
            <person name="Weber N.D."/>
            <person name="Virtaneva K."/>
            <person name="Barbian K."/>
            <person name="Babar A."/>
            <person name="Rosenke K."/>
        </authorList>
    </citation>
    <scope>NUCLEOTIDE SEQUENCE [LARGE SCALE GENOMIC DNA]</scope>
    <source>
        <strain evidence="7 8">CCM 8644</strain>
    </source>
</reference>
<dbReference type="PANTHER" id="PTHR31321">
    <property type="entry name" value="ACYL-COA THIOESTER HYDROLASE YBHC-RELATED"/>
    <property type="match status" value="1"/>
</dbReference>
<feature type="domain" description="Secretion system C-terminal sorting" evidence="6">
    <location>
        <begin position="1379"/>
        <end position="1451"/>
    </location>
</feature>
<comment type="caution">
    <text evidence="7">The sequence shown here is derived from an EMBL/GenBank/DDBJ whole genome shotgun (WGS) entry which is preliminary data.</text>
</comment>
<protein>
    <recommendedName>
        <fullName evidence="9">Pectinesterase catalytic domain-containing protein</fullName>
    </recommendedName>
</protein>
<dbReference type="GO" id="GO:0042545">
    <property type="term" value="P:cell wall modification"/>
    <property type="evidence" value="ECO:0007669"/>
    <property type="project" value="InterPro"/>
</dbReference>
<dbReference type="Gene3D" id="2.60.40.10">
    <property type="entry name" value="Immunoglobulins"/>
    <property type="match status" value="1"/>
</dbReference>
<dbReference type="InterPro" id="IPR013783">
    <property type="entry name" value="Ig-like_fold"/>
</dbReference>
<evidence type="ECO:0000313" key="8">
    <source>
        <dbReference type="Proteomes" id="UP000078459"/>
    </source>
</evidence>
<evidence type="ECO:0008006" key="9">
    <source>
        <dbReference type="Google" id="ProtNLM"/>
    </source>
</evidence>